<feature type="domain" description="ABC transporter" evidence="4">
    <location>
        <begin position="2"/>
        <end position="130"/>
    </location>
</feature>
<dbReference type="OMA" id="PHRENTE"/>
<dbReference type="GO" id="GO:0005524">
    <property type="term" value="F:ATP binding"/>
    <property type="evidence" value="ECO:0007669"/>
    <property type="project" value="UniProtKB-KW"/>
</dbReference>
<dbReference type="GeneID" id="17296429"/>
<keyword evidence="2" id="KW-0547">Nucleotide-binding</keyword>
<dbReference type="SUPFAM" id="SSF52540">
    <property type="entry name" value="P-loop containing nucleoside triphosphate hydrolases"/>
    <property type="match status" value="1"/>
</dbReference>
<dbReference type="eggNOG" id="KOG0054">
    <property type="taxonomic scope" value="Eukaryota"/>
</dbReference>
<dbReference type="OrthoDB" id="10065830at2759"/>
<reference evidence="5 7" key="1">
    <citation type="journal article" date="2012" name="Nature">
        <title>Algal genomes reveal evolutionary mosaicism and the fate of nucleomorphs.</title>
        <authorList>
            <consortium name="DOE Joint Genome Institute"/>
            <person name="Curtis B.A."/>
            <person name="Tanifuji G."/>
            <person name="Burki F."/>
            <person name="Gruber A."/>
            <person name="Irimia M."/>
            <person name="Maruyama S."/>
            <person name="Arias M.C."/>
            <person name="Ball S.G."/>
            <person name="Gile G.H."/>
            <person name="Hirakawa Y."/>
            <person name="Hopkins J.F."/>
            <person name="Kuo A."/>
            <person name="Rensing S.A."/>
            <person name="Schmutz J."/>
            <person name="Symeonidi A."/>
            <person name="Elias M."/>
            <person name="Eveleigh R.J."/>
            <person name="Herman E.K."/>
            <person name="Klute M.J."/>
            <person name="Nakayama T."/>
            <person name="Obornik M."/>
            <person name="Reyes-Prieto A."/>
            <person name="Armbrust E.V."/>
            <person name="Aves S.J."/>
            <person name="Beiko R.G."/>
            <person name="Coutinho P."/>
            <person name="Dacks J.B."/>
            <person name="Durnford D.G."/>
            <person name="Fast N.M."/>
            <person name="Green B.R."/>
            <person name="Grisdale C.J."/>
            <person name="Hempel F."/>
            <person name="Henrissat B."/>
            <person name="Hoppner M.P."/>
            <person name="Ishida K."/>
            <person name="Kim E."/>
            <person name="Koreny L."/>
            <person name="Kroth P.G."/>
            <person name="Liu Y."/>
            <person name="Malik S.B."/>
            <person name="Maier U.G."/>
            <person name="McRose D."/>
            <person name="Mock T."/>
            <person name="Neilson J.A."/>
            <person name="Onodera N.T."/>
            <person name="Poole A.M."/>
            <person name="Pritham E.J."/>
            <person name="Richards T.A."/>
            <person name="Rocap G."/>
            <person name="Roy S.W."/>
            <person name="Sarai C."/>
            <person name="Schaack S."/>
            <person name="Shirato S."/>
            <person name="Slamovits C.H."/>
            <person name="Spencer D.F."/>
            <person name="Suzuki S."/>
            <person name="Worden A.Z."/>
            <person name="Zauner S."/>
            <person name="Barry K."/>
            <person name="Bell C."/>
            <person name="Bharti A.K."/>
            <person name="Crow J.A."/>
            <person name="Grimwood J."/>
            <person name="Kramer R."/>
            <person name="Lindquist E."/>
            <person name="Lucas S."/>
            <person name="Salamov A."/>
            <person name="McFadden G.I."/>
            <person name="Lane C.E."/>
            <person name="Keeling P.J."/>
            <person name="Gray M.W."/>
            <person name="Grigoriev I.V."/>
            <person name="Archibald J.M."/>
        </authorList>
    </citation>
    <scope>NUCLEOTIDE SEQUENCE</scope>
    <source>
        <strain evidence="5 7">CCMP2712</strain>
    </source>
</reference>
<dbReference type="InterPro" id="IPR050173">
    <property type="entry name" value="ABC_transporter_C-like"/>
</dbReference>
<dbReference type="PANTHER" id="PTHR24223">
    <property type="entry name" value="ATP-BINDING CASSETTE SUB-FAMILY C"/>
    <property type="match status" value="1"/>
</dbReference>
<dbReference type="HOGENOM" id="CLU_000604_28_1_1"/>
<evidence type="ECO:0000259" key="4">
    <source>
        <dbReference type="Pfam" id="PF00005"/>
    </source>
</evidence>
<reference evidence="7" key="2">
    <citation type="submission" date="2012-11" db="EMBL/GenBank/DDBJ databases">
        <authorList>
            <person name="Kuo A."/>
            <person name="Curtis B.A."/>
            <person name="Tanifuji G."/>
            <person name="Burki F."/>
            <person name="Gruber A."/>
            <person name="Irimia M."/>
            <person name="Maruyama S."/>
            <person name="Arias M.C."/>
            <person name="Ball S.G."/>
            <person name="Gile G.H."/>
            <person name="Hirakawa Y."/>
            <person name="Hopkins J.F."/>
            <person name="Rensing S.A."/>
            <person name="Schmutz J."/>
            <person name="Symeonidi A."/>
            <person name="Elias M."/>
            <person name="Eveleigh R.J."/>
            <person name="Herman E.K."/>
            <person name="Klute M.J."/>
            <person name="Nakayama T."/>
            <person name="Obornik M."/>
            <person name="Reyes-Prieto A."/>
            <person name="Armbrust E.V."/>
            <person name="Aves S.J."/>
            <person name="Beiko R.G."/>
            <person name="Coutinho P."/>
            <person name="Dacks J.B."/>
            <person name="Durnford D.G."/>
            <person name="Fast N.M."/>
            <person name="Green B.R."/>
            <person name="Grisdale C."/>
            <person name="Hempe F."/>
            <person name="Henrissat B."/>
            <person name="Hoppner M.P."/>
            <person name="Ishida K.-I."/>
            <person name="Kim E."/>
            <person name="Koreny L."/>
            <person name="Kroth P.G."/>
            <person name="Liu Y."/>
            <person name="Malik S.-B."/>
            <person name="Maier U.G."/>
            <person name="McRose D."/>
            <person name="Mock T."/>
            <person name="Neilson J.A."/>
            <person name="Onodera N.T."/>
            <person name="Poole A.M."/>
            <person name="Pritham E.J."/>
            <person name="Richards T.A."/>
            <person name="Rocap G."/>
            <person name="Roy S.W."/>
            <person name="Sarai C."/>
            <person name="Schaack S."/>
            <person name="Shirato S."/>
            <person name="Slamovits C.H."/>
            <person name="Spencer D.F."/>
            <person name="Suzuki S."/>
            <person name="Worden A.Z."/>
            <person name="Zauner S."/>
            <person name="Barry K."/>
            <person name="Bell C."/>
            <person name="Bharti A.K."/>
            <person name="Crow J.A."/>
            <person name="Grimwood J."/>
            <person name="Kramer R."/>
            <person name="Lindquist E."/>
            <person name="Lucas S."/>
            <person name="Salamov A."/>
            <person name="McFadden G.I."/>
            <person name="Lane C.E."/>
            <person name="Keeling P.J."/>
            <person name="Gray M.W."/>
            <person name="Grigoriev I.V."/>
            <person name="Archibald J.M."/>
        </authorList>
    </citation>
    <scope>NUCLEOTIDE SEQUENCE</scope>
    <source>
        <strain evidence="7">CCMP2712</strain>
    </source>
</reference>
<dbReference type="RefSeq" id="XP_005826651.1">
    <property type="nucleotide sequence ID" value="XM_005826594.1"/>
</dbReference>
<feature type="non-terminal residue" evidence="5">
    <location>
        <position position="1"/>
    </location>
</feature>
<dbReference type="GO" id="GO:0009507">
    <property type="term" value="C:chloroplast"/>
    <property type="evidence" value="ECO:0007669"/>
    <property type="project" value="UniProtKB-SubCell"/>
</dbReference>
<dbReference type="EMBL" id="JH993037">
    <property type="protein sequence ID" value="EKX39671.1"/>
    <property type="molecule type" value="Genomic_DNA"/>
</dbReference>
<accession>L1ITS9</accession>
<protein>
    <recommendedName>
        <fullName evidence="4">ABC transporter domain-containing protein</fullName>
    </recommendedName>
</protein>
<reference evidence="6" key="3">
    <citation type="submission" date="2016-03" db="UniProtKB">
        <authorList>
            <consortium name="EnsemblProtists"/>
        </authorList>
    </citation>
    <scope>IDENTIFICATION</scope>
</reference>
<evidence type="ECO:0000313" key="6">
    <source>
        <dbReference type="EnsemblProtists" id="EKX39671"/>
    </source>
</evidence>
<evidence type="ECO:0000256" key="1">
    <source>
        <dbReference type="ARBA" id="ARBA00004229"/>
    </source>
</evidence>
<evidence type="ECO:0000256" key="3">
    <source>
        <dbReference type="ARBA" id="ARBA00022840"/>
    </source>
</evidence>
<keyword evidence="7" id="KW-1185">Reference proteome</keyword>
<dbReference type="PaxDb" id="55529-EKX39671"/>
<evidence type="ECO:0000313" key="7">
    <source>
        <dbReference type="Proteomes" id="UP000011087"/>
    </source>
</evidence>
<dbReference type="Gene3D" id="3.40.50.300">
    <property type="entry name" value="P-loop containing nucleotide triphosphate hydrolases"/>
    <property type="match status" value="1"/>
</dbReference>
<dbReference type="KEGG" id="gtt:GUITHDRAFT_59935"/>
<feature type="non-terminal residue" evidence="5">
    <location>
        <position position="144"/>
    </location>
</feature>
<dbReference type="Proteomes" id="UP000011087">
    <property type="component" value="Unassembled WGS sequence"/>
</dbReference>
<dbReference type="GO" id="GO:0042626">
    <property type="term" value="F:ATPase-coupled transmembrane transporter activity"/>
    <property type="evidence" value="ECO:0007669"/>
    <property type="project" value="TreeGrafter"/>
</dbReference>
<name>L1ITS9_GUITC</name>
<dbReference type="InterPro" id="IPR003439">
    <property type="entry name" value="ABC_transporter-like_ATP-bd"/>
</dbReference>
<keyword evidence="3" id="KW-0067">ATP-binding</keyword>
<dbReference type="STRING" id="905079.L1ITS9"/>
<dbReference type="InterPro" id="IPR027417">
    <property type="entry name" value="P-loop_NTPase"/>
</dbReference>
<sequence>DIQVRAGEVLLLLGEIGSGKSTLLSLMSGAKPARSMEVEVTRRRAYVSQIPFVLNDTIRANVLFGLDLDEQRYRDAMARSQMAKDIAGMVDGDATLVGRSGVQLSGGQKSRLALARALYADAKIVFLDDVFSAVDAQTGNAIWE</sequence>
<comment type="subcellular location">
    <subcellularLocation>
        <location evidence="1">Plastid</location>
        <location evidence="1">Chloroplast</location>
    </subcellularLocation>
</comment>
<organism evidence="5">
    <name type="scientific">Guillardia theta (strain CCMP2712)</name>
    <name type="common">Cryptophyte</name>
    <dbReference type="NCBI Taxonomy" id="905079"/>
    <lineage>
        <taxon>Eukaryota</taxon>
        <taxon>Cryptophyceae</taxon>
        <taxon>Pyrenomonadales</taxon>
        <taxon>Geminigeraceae</taxon>
        <taxon>Guillardia</taxon>
    </lineage>
</organism>
<evidence type="ECO:0000313" key="5">
    <source>
        <dbReference type="EMBL" id="EKX39671.1"/>
    </source>
</evidence>
<proteinExistence type="predicted"/>
<dbReference type="GO" id="GO:0016887">
    <property type="term" value="F:ATP hydrolysis activity"/>
    <property type="evidence" value="ECO:0007669"/>
    <property type="project" value="InterPro"/>
</dbReference>
<gene>
    <name evidence="5" type="ORF">GUITHDRAFT_59935</name>
</gene>
<evidence type="ECO:0000256" key="2">
    <source>
        <dbReference type="ARBA" id="ARBA00022741"/>
    </source>
</evidence>
<dbReference type="EnsemblProtists" id="EKX39671">
    <property type="protein sequence ID" value="EKX39671"/>
    <property type="gene ID" value="GUITHDRAFT_59935"/>
</dbReference>
<dbReference type="AlphaFoldDB" id="L1ITS9"/>
<dbReference type="GO" id="GO:0016020">
    <property type="term" value="C:membrane"/>
    <property type="evidence" value="ECO:0007669"/>
    <property type="project" value="TreeGrafter"/>
</dbReference>
<dbReference type="Pfam" id="PF00005">
    <property type="entry name" value="ABC_tran"/>
    <property type="match status" value="1"/>
</dbReference>